<dbReference type="GO" id="GO:0008652">
    <property type="term" value="P:amino acid biosynthetic process"/>
    <property type="evidence" value="ECO:0007669"/>
    <property type="project" value="UniProtKB-KW"/>
</dbReference>
<dbReference type="Gene3D" id="3.40.50.720">
    <property type="entry name" value="NAD(P)-binding Rossmann-like Domain"/>
    <property type="match status" value="2"/>
</dbReference>
<comment type="similarity">
    <text evidence="1 5">Belongs to the D-isomer specific 2-hydroxyacid dehydrogenase family.</text>
</comment>
<dbReference type="CDD" id="cd12169">
    <property type="entry name" value="PGDH_like_1"/>
    <property type="match status" value="1"/>
</dbReference>
<gene>
    <name evidence="8" type="ORF">V3328_16050</name>
</gene>
<evidence type="ECO:0000259" key="7">
    <source>
        <dbReference type="Pfam" id="PF02826"/>
    </source>
</evidence>
<dbReference type="InterPro" id="IPR029753">
    <property type="entry name" value="D-isomer_DH_CS"/>
</dbReference>
<dbReference type="PANTHER" id="PTHR42789:SF1">
    <property type="entry name" value="D-ISOMER SPECIFIC 2-HYDROXYACID DEHYDROGENASE FAMILY PROTEIN (AFU_ORTHOLOGUE AFUA_6G10090)"/>
    <property type="match status" value="1"/>
</dbReference>
<keyword evidence="2" id="KW-0028">Amino-acid biosynthesis</keyword>
<evidence type="ECO:0000256" key="3">
    <source>
        <dbReference type="ARBA" id="ARBA00023002"/>
    </source>
</evidence>
<evidence type="ECO:0000313" key="9">
    <source>
        <dbReference type="Proteomes" id="UP001378188"/>
    </source>
</evidence>
<comment type="caution">
    <text evidence="8">The sequence shown here is derived from an EMBL/GenBank/DDBJ whole genome shotgun (WGS) entry which is preliminary data.</text>
</comment>
<organism evidence="8 9">
    <name type="scientific">Microbaculum marinum</name>
    <dbReference type="NCBI Taxonomy" id="1764581"/>
    <lineage>
        <taxon>Bacteria</taxon>
        <taxon>Pseudomonadati</taxon>
        <taxon>Pseudomonadota</taxon>
        <taxon>Alphaproteobacteria</taxon>
        <taxon>Hyphomicrobiales</taxon>
        <taxon>Tepidamorphaceae</taxon>
        <taxon>Microbaculum</taxon>
    </lineage>
</organism>
<reference evidence="8 9" key="1">
    <citation type="submission" date="2024-02" db="EMBL/GenBank/DDBJ databases">
        <title>Genome analysis and characterization of Microbaculum marinisediminis sp. nov., isolated from marine sediment.</title>
        <authorList>
            <person name="Du Z.-J."/>
            <person name="Ye Y.-Q."/>
            <person name="Zhang Z.-R."/>
            <person name="Yuan S.-M."/>
            <person name="Zhang X.-Y."/>
        </authorList>
    </citation>
    <scope>NUCLEOTIDE SEQUENCE [LARGE SCALE GENOMIC DNA]</scope>
    <source>
        <strain evidence="8 9">SDUM1044001</strain>
    </source>
</reference>
<sequence length="324" mass="34612">MTAHRCAILDDYQDVALSLAPWGELAGEVEIAVFNDQIAPDRLVETLQPFDIIVAMRERTPFDAALLRQLPNLRLLITTGMRNAAIDMQAARDLGIVVSGTGSFDGTAAELAWALLLAVMRNIPAEAANFRNGGSQWQLTLGRALRQKTLGIVGLGKLGKLVAGYGKAFQMDVVGWSKNNSPQRCAEIGIGYAETLDGLLSAADVVSLHVVLNGETRGIIGARELELMKPGAVIVNASRGPLIDEAALIAALRSGRLGGAGLDVYDEEPLPADHPLRTLPNVVATPHLGYVTRETYDAYFSDALDDVRAWLKGAPVRVLNAPTG</sequence>
<dbReference type="InterPro" id="IPR029752">
    <property type="entry name" value="D-isomer_DH_CS1"/>
</dbReference>
<proteinExistence type="inferred from homology"/>
<name>A0AAW9RVM0_9HYPH</name>
<protein>
    <submittedName>
        <fullName evidence="8">D-2-hydroxyacid dehydrogenase family protein</fullName>
    </submittedName>
</protein>
<dbReference type="Pfam" id="PF02826">
    <property type="entry name" value="2-Hacid_dh_C"/>
    <property type="match status" value="1"/>
</dbReference>
<dbReference type="PROSITE" id="PS00065">
    <property type="entry name" value="D_2_HYDROXYACID_DH_1"/>
    <property type="match status" value="1"/>
</dbReference>
<feature type="domain" description="D-isomer specific 2-hydroxyacid dehydrogenase catalytic" evidence="6">
    <location>
        <begin position="28"/>
        <end position="316"/>
    </location>
</feature>
<dbReference type="Pfam" id="PF00389">
    <property type="entry name" value="2-Hacid_dh"/>
    <property type="match status" value="1"/>
</dbReference>
<dbReference type="GO" id="GO:0051287">
    <property type="term" value="F:NAD binding"/>
    <property type="evidence" value="ECO:0007669"/>
    <property type="project" value="InterPro"/>
</dbReference>
<dbReference type="InterPro" id="IPR006140">
    <property type="entry name" value="D-isomer_DH_NAD-bd"/>
</dbReference>
<keyword evidence="9" id="KW-1185">Reference proteome</keyword>
<dbReference type="RefSeq" id="WP_340330696.1">
    <property type="nucleotide sequence ID" value="NZ_JAZHOF010000006.1"/>
</dbReference>
<dbReference type="FunFam" id="3.40.50.720:FF:000203">
    <property type="entry name" value="D-3-phosphoglycerate dehydrogenase (SerA)"/>
    <property type="match status" value="1"/>
</dbReference>
<dbReference type="InterPro" id="IPR006139">
    <property type="entry name" value="D-isomer_2_OHA_DH_cat_dom"/>
</dbReference>
<evidence type="ECO:0000256" key="1">
    <source>
        <dbReference type="ARBA" id="ARBA00005854"/>
    </source>
</evidence>
<dbReference type="InterPro" id="IPR050857">
    <property type="entry name" value="D-2-hydroxyacid_DH"/>
</dbReference>
<evidence type="ECO:0000256" key="4">
    <source>
        <dbReference type="ARBA" id="ARBA00023027"/>
    </source>
</evidence>
<keyword evidence="3 5" id="KW-0560">Oxidoreductase</keyword>
<evidence type="ECO:0000313" key="8">
    <source>
        <dbReference type="EMBL" id="MEJ8573004.1"/>
    </source>
</evidence>
<dbReference type="EMBL" id="JAZHOF010000006">
    <property type="protein sequence ID" value="MEJ8573004.1"/>
    <property type="molecule type" value="Genomic_DNA"/>
</dbReference>
<dbReference type="SUPFAM" id="SSF51735">
    <property type="entry name" value="NAD(P)-binding Rossmann-fold domains"/>
    <property type="match status" value="1"/>
</dbReference>
<dbReference type="GO" id="GO:0016616">
    <property type="term" value="F:oxidoreductase activity, acting on the CH-OH group of donors, NAD or NADP as acceptor"/>
    <property type="evidence" value="ECO:0007669"/>
    <property type="project" value="InterPro"/>
</dbReference>
<dbReference type="PROSITE" id="PS00671">
    <property type="entry name" value="D_2_HYDROXYACID_DH_3"/>
    <property type="match status" value="1"/>
</dbReference>
<evidence type="ECO:0000259" key="6">
    <source>
        <dbReference type="Pfam" id="PF00389"/>
    </source>
</evidence>
<dbReference type="Proteomes" id="UP001378188">
    <property type="component" value="Unassembled WGS sequence"/>
</dbReference>
<dbReference type="AlphaFoldDB" id="A0AAW9RVM0"/>
<accession>A0AAW9RVM0</accession>
<dbReference type="InterPro" id="IPR036291">
    <property type="entry name" value="NAD(P)-bd_dom_sf"/>
</dbReference>
<feature type="domain" description="D-isomer specific 2-hydroxyacid dehydrogenase NAD-binding" evidence="7">
    <location>
        <begin position="114"/>
        <end position="289"/>
    </location>
</feature>
<dbReference type="SUPFAM" id="SSF52283">
    <property type="entry name" value="Formate/glycerate dehydrogenase catalytic domain-like"/>
    <property type="match status" value="1"/>
</dbReference>
<dbReference type="PANTHER" id="PTHR42789">
    <property type="entry name" value="D-ISOMER SPECIFIC 2-HYDROXYACID DEHYDROGENASE FAMILY PROTEIN (AFU_ORTHOLOGUE AFUA_6G10090)"/>
    <property type="match status" value="1"/>
</dbReference>
<keyword evidence="4" id="KW-0520">NAD</keyword>
<evidence type="ECO:0000256" key="5">
    <source>
        <dbReference type="RuleBase" id="RU003719"/>
    </source>
</evidence>
<evidence type="ECO:0000256" key="2">
    <source>
        <dbReference type="ARBA" id="ARBA00022605"/>
    </source>
</evidence>